<dbReference type="PROSITE" id="PS51257">
    <property type="entry name" value="PROKAR_LIPOPROTEIN"/>
    <property type="match status" value="1"/>
</dbReference>
<keyword evidence="3" id="KW-1185">Reference proteome</keyword>
<sequence>MRLYYLVLVLLAGIACNKEAALTPEPIPPVYTLPQGNHDYDDTIVAWYKKYNTFILYKFTQLDYAYNYYDKKPDSAFNANPAYVASTLRFIREELLEVYPEAFLKTTLPYKILLASYIGSGTTRSATGFSASSNMLAIGWADSTLAQKTPAQRKQLRGWLHRAYMERTFRTDNTIIPDAFKALAPPAYGQVLPAKLLEEGIVEPYTNALNVATDFLAYIEVITSHTKEELEAGVLSSRVDVKGLIRKKYDVVIATFLNKYQIDLQAIGNRP</sequence>
<organism evidence="2 3">
    <name type="scientific">Chitinophaga ginsengisegetis</name>
    <dbReference type="NCBI Taxonomy" id="393003"/>
    <lineage>
        <taxon>Bacteria</taxon>
        <taxon>Pseudomonadati</taxon>
        <taxon>Bacteroidota</taxon>
        <taxon>Chitinophagia</taxon>
        <taxon>Chitinophagales</taxon>
        <taxon>Chitinophagaceae</taxon>
        <taxon>Chitinophaga</taxon>
    </lineage>
</organism>
<dbReference type="AlphaFoldDB" id="A0A1T5P9P2"/>
<proteinExistence type="predicted"/>
<dbReference type="STRING" id="393003.SAMN05660461_5222"/>
<evidence type="ECO:0000313" key="2">
    <source>
        <dbReference type="EMBL" id="SKD09337.1"/>
    </source>
</evidence>
<reference evidence="2 3" key="1">
    <citation type="submission" date="2017-02" db="EMBL/GenBank/DDBJ databases">
        <authorList>
            <person name="Peterson S.W."/>
        </authorList>
    </citation>
    <scope>NUCLEOTIDE SEQUENCE [LARGE SCALE GENOMIC DNA]</scope>
    <source>
        <strain evidence="2 3">DSM 18108</strain>
    </source>
</reference>
<feature type="signal peptide" evidence="1">
    <location>
        <begin position="1"/>
        <end position="20"/>
    </location>
</feature>
<evidence type="ECO:0000313" key="3">
    <source>
        <dbReference type="Proteomes" id="UP000190166"/>
    </source>
</evidence>
<evidence type="ECO:0000256" key="1">
    <source>
        <dbReference type="SAM" id="SignalP"/>
    </source>
</evidence>
<gene>
    <name evidence="2" type="ORF">SAMN05660461_5222</name>
</gene>
<dbReference type="Gene3D" id="3.40.390.70">
    <property type="match status" value="1"/>
</dbReference>
<name>A0A1T5P9P2_9BACT</name>
<dbReference type="Proteomes" id="UP000190166">
    <property type="component" value="Unassembled WGS sequence"/>
</dbReference>
<dbReference type="EMBL" id="FUZZ01000005">
    <property type="protein sequence ID" value="SKD09337.1"/>
    <property type="molecule type" value="Genomic_DNA"/>
</dbReference>
<feature type="chain" id="PRO_5012301469" evidence="1">
    <location>
        <begin position="21"/>
        <end position="271"/>
    </location>
</feature>
<accession>A0A1T5P9P2</accession>
<keyword evidence="1" id="KW-0732">Signal</keyword>
<dbReference type="RefSeq" id="WP_079472509.1">
    <property type="nucleotide sequence ID" value="NZ_FUZZ01000005.1"/>
</dbReference>
<protein>
    <submittedName>
        <fullName evidence="2">Uncharacterized protein</fullName>
    </submittedName>
</protein>